<dbReference type="RefSeq" id="WP_377523173.1">
    <property type="nucleotide sequence ID" value="NZ_JBHTLD010000022.1"/>
</dbReference>
<keyword evidence="9 10" id="KW-0472">Membrane</keyword>
<name>A0ABW3SL56_9BACT</name>
<organism evidence="11 12">
    <name type="scientific">Pontibacter rugosus</name>
    <dbReference type="NCBI Taxonomy" id="1745966"/>
    <lineage>
        <taxon>Bacteria</taxon>
        <taxon>Pseudomonadati</taxon>
        <taxon>Bacteroidota</taxon>
        <taxon>Cytophagia</taxon>
        <taxon>Cytophagales</taxon>
        <taxon>Hymenobacteraceae</taxon>
        <taxon>Pontibacter</taxon>
    </lineage>
</organism>
<evidence type="ECO:0000256" key="9">
    <source>
        <dbReference type="ARBA" id="ARBA00023136"/>
    </source>
</evidence>
<evidence type="ECO:0000256" key="10">
    <source>
        <dbReference type="SAM" id="Phobius"/>
    </source>
</evidence>
<dbReference type="Proteomes" id="UP001597094">
    <property type="component" value="Unassembled WGS sequence"/>
</dbReference>
<dbReference type="NCBIfam" id="TIGR01528">
    <property type="entry name" value="NMN_trans_PnuC"/>
    <property type="match status" value="1"/>
</dbReference>
<evidence type="ECO:0000256" key="5">
    <source>
        <dbReference type="ARBA" id="ARBA00022448"/>
    </source>
</evidence>
<comment type="caution">
    <text evidence="11">The sequence shown here is derived from an EMBL/GenBank/DDBJ whole genome shotgun (WGS) entry which is preliminary data.</text>
</comment>
<keyword evidence="12" id="KW-1185">Reference proteome</keyword>
<comment type="function">
    <text evidence="1">Required for nicotinamide riboside transport across the inner membrane.</text>
</comment>
<proteinExistence type="inferred from homology"/>
<evidence type="ECO:0000256" key="1">
    <source>
        <dbReference type="ARBA" id="ARBA00002672"/>
    </source>
</evidence>
<feature type="transmembrane region" description="Helical" evidence="10">
    <location>
        <begin position="51"/>
        <end position="67"/>
    </location>
</feature>
<dbReference type="InterPro" id="IPR006419">
    <property type="entry name" value="NMN_transpt_PnuC"/>
</dbReference>
<evidence type="ECO:0000256" key="4">
    <source>
        <dbReference type="ARBA" id="ARBA00017522"/>
    </source>
</evidence>
<feature type="transmembrane region" description="Helical" evidence="10">
    <location>
        <begin position="94"/>
        <end position="115"/>
    </location>
</feature>
<gene>
    <name evidence="11" type="primary">pnuC</name>
    <name evidence="11" type="ORF">ACFQ2O_04295</name>
</gene>
<reference evidence="12" key="1">
    <citation type="journal article" date="2019" name="Int. J. Syst. Evol. Microbiol.">
        <title>The Global Catalogue of Microorganisms (GCM) 10K type strain sequencing project: providing services to taxonomists for standard genome sequencing and annotation.</title>
        <authorList>
            <consortium name="The Broad Institute Genomics Platform"/>
            <consortium name="The Broad Institute Genome Sequencing Center for Infectious Disease"/>
            <person name="Wu L."/>
            <person name="Ma J."/>
        </authorList>
    </citation>
    <scope>NUCLEOTIDE SEQUENCE [LARGE SCALE GENOMIC DNA]</scope>
    <source>
        <strain evidence="12">JCM 31319</strain>
    </source>
</reference>
<comment type="subcellular location">
    <subcellularLocation>
        <location evidence="2">Cell membrane</location>
        <topology evidence="2">Multi-pass membrane protein</topology>
    </subcellularLocation>
</comment>
<keyword evidence="8 10" id="KW-1133">Transmembrane helix</keyword>
<feature type="transmembrane region" description="Helical" evidence="10">
    <location>
        <begin position="72"/>
        <end position="88"/>
    </location>
</feature>
<sequence>METVQSMVAASQVAFSSAAPGQLHVLLLMLAEVSIAQLWEQFLTGMQQTSALEYIAVIAGIVSVWYSRKENILVYPIGLISTTIYVYLSYKYHLIGEASVNVYYTVLSVYGWVLWSRRNQQEEHVLQITFSNQKQWMQQLAFCAGLYVVIYFCLVYLQNAFYEGVIPWADAFASATAYTGMWLMAKKKVESWYWWILTNIASIPLYFVKGLIFTSVFYFVLLVMAVAGLIEWKKRAKARTSLTAA</sequence>
<dbReference type="PANTHER" id="PTHR36122:SF2">
    <property type="entry name" value="NICOTINAMIDE RIBOSIDE TRANSPORTER PNUC"/>
    <property type="match status" value="1"/>
</dbReference>
<evidence type="ECO:0000313" key="12">
    <source>
        <dbReference type="Proteomes" id="UP001597094"/>
    </source>
</evidence>
<keyword evidence="6" id="KW-1003">Cell membrane</keyword>
<keyword evidence="5" id="KW-0813">Transport</keyword>
<dbReference type="EMBL" id="JBHTLD010000022">
    <property type="protein sequence ID" value="MFD1185418.1"/>
    <property type="molecule type" value="Genomic_DNA"/>
</dbReference>
<dbReference type="PANTHER" id="PTHR36122">
    <property type="entry name" value="NICOTINAMIDE RIBOSIDE TRANSPORTER PNUC"/>
    <property type="match status" value="1"/>
</dbReference>
<evidence type="ECO:0000313" key="11">
    <source>
        <dbReference type="EMBL" id="MFD1185418.1"/>
    </source>
</evidence>
<comment type="similarity">
    <text evidence="3">Belongs to the nicotinamide ribonucleoside (NR) uptake permease (TC 4.B.1) family.</text>
</comment>
<protein>
    <recommendedName>
        <fullName evidence="4">Nicotinamide riboside transporter PnuC</fullName>
    </recommendedName>
</protein>
<feature type="transmembrane region" description="Helical" evidence="10">
    <location>
        <begin position="215"/>
        <end position="232"/>
    </location>
</feature>
<evidence type="ECO:0000256" key="7">
    <source>
        <dbReference type="ARBA" id="ARBA00022692"/>
    </source>
</evidence>
<evidence type="ECO:0000256" key="6">
    <source>
        <dbReference type="ARBA" id="ARBA00022475"/>
    </source>
</evidence>
<evidence type="ECO:0000256" key="2">
    <source>
        <dbReference type="ARBA" id="ARBA00004651"/>
    </source>
</evidence>
<accession>A0ABW3SL56</accession>
<keyword evidence="7 10" id="KW-0812">Transmembrane</keyword>
<dbReference type="Pfam" id="PF04973">
    <property type="entry name" value="NMN_transporter"/>
    <property type="match status" value="1"/>
</dbReference>
<feature type="transmembrane region" description="Helical" evidence="10">
    <location>
        <begin position="21"/>
        <end position="39"/>
    </location>
</feature>
<evidence type="ECO:0000256" key="3">
    <source>
        <dbReference type="ARBA" id="ARBA00006669"/>
    </source>
</evidence>
<evidence type="ECO:0000256" key="8">
    <source>
        <dbReference type="ARBA" id="ARBA00022989"/>
    </source>
</evidence>
<feature type="transmembrane region" description="Helical" evidence="10">
    <location>
        <begin position="136"/>
        <end position="159"/>
    </location>
</feature>